<gene>
    <name evidence="1" type="ORF">PchlO6_3591</name>
</gene>
<comment type="caution">
    <text evidence="1">The sequence shown here is derived from an EMBL/GenBank/DDBJ whole genome shotgun (WGS) entry which is preliminary data.</text>
</comment>
<accession>A0AB33WP75</accession>
<dbReference type="Proteomes" id="UP000003790">
    <property type="component" value="Chromosome"/>
</dbReference>
<reference evidence="1 2" key="1">
    <citation type="journal article" date="2012" name="PLoS Genet.">
        <title>Comparative Genomics of Plant-Associated Pseudomonas spp.: Insights into Diversity and Inheritance of Traits Involved in Multitrophic Interactions.</title>
        <authorList>
            <person name="Loper J.E."/>
            <person name="Hassan K.A."/>
            <person name="Mavrodi D.V."/>
            <person name="Davis E.W.II."/>
            <person name="Lim C.K."/>
            <person name="Shaffer B.T."/>
            <person name="Elbourne L.D."/>
            <person name="Stockwell V.O."/>
            <person name="Hartney S.L."/>
            <person name="Breakwell K."/>
            <person name="Henkels M.D."/>
            <person name="Tetu S.G."/>
            <person name="Rangel L.I."/>
            <person name="Kidarsa T.A."/>
            <person name="Wilson N.L."/>
            <person name="van de Mortel J.E."/>
            <person name="Song C."/>
            <person name="Blumhagen R."/>
            <person name="Radune D."/>
            <person name="Hostetler J.B."/>
            <person name="Brinkac L.M."/>
            <person name="Durkin A.S."/>
            <person name="Kluepfel D.A."/>
            <person name="Wechter W.P."/>
            <person name="Anderson A.J."/>
            <person name="Kim Y.C."/>
            <person name="Pierson L.S.III."/>
            <person name="Pierson E.A."/>
            <person name="Lindow S.E."/>
            <person name="Kobayashi D.Y."/>
            <person name="Raaijmakers J.M."/>
            <person name="Weller D.M."/>
            <person name="Thomashow L.S."/>
            <person name="Allen A.E."/>
            <person name="Paulsen I.T."/>
        </authorList>
    </citation>
    <scope>NUCLEOTIDE SEQUENCE [LARGE SCALE GENOMIC DNA]</scope>
    <source>
        <strain evidence="1 2">O6</strain>
    </source>
</reference>
<evidence type="ECO:0000313" key="2">
    <source>
        <dbReference type="Proteomes" id="UP000003790"/>
    </source>
</evidence>
<evidence type="ECO:0000313" key="1">
    <source>
        <dbReference type="EMBL" id="EIM14795.1"/>
    </source>
</evidence>
<sequence length="51" mass="5802">MEVPCFYLFTGLTVFLSMIEGGNETYQLKKPTQLLTPISIVFAINTPRHLQ</sequence>
<dbReference type="EMBL" id="AHOT01000023">
    <property type="protein sequence ID" value="EIM14795.1"/>
    <property type="molecule type" value="Genomic_DNA"/>
</dbReference>
<name>A0AB33WP75_9PSED</name>
<proteinExistence type="predicted"/>
<organism evidence="1 2">
    <name type="scientific">Pseudomonas chlororaphis O6</name>
    <dbReference type="NCBI Taxonomy" id="1037915"/>
    <lineage>
        <taxon>Bacteria</taxon>
        <taxon>Pseudomonadati</taxon>
        <taxon>Pseudomonadota</taxon>
        <taxon>Gammaproteobacteria</taxon>
        <taxon>Pseudomonadales</taxon>
        <taxon>Pseudomonadaceae</taxon>
        <taxon>Pseudomonas</taxon>
    </lineage>
</organism>
<protein>
    <submittedName>
        <fullName evidence="1">Uncharacterized protein</fullName>
    </submittedName>
</protein>
<dbReference type="AlphaFoldDB" id="A0AB33WP75"/>